<keyword evidence="2" id="KW-1185">Reference proteome</keyword>
<comment type="caution">
    <text evidence="1">The sequence shown here is derived from an EMBL/GenBank/DDBJ whole genome shotgun (WGS) entry which is preliminary data.</text>
</comment>
<gene>
    <name evidence="1" type="ORF">EYF80_016089</name>
</gene>
<dbReference type="EMBL" id="SRLO01000122">
    <property type="protein sequence ID" value="TNN73709.1"/>
    <property type="molecule type" value="Genomic_DNA"/>
</dbReference>
<evidence type="ECO:0000313" key="2">
    <source>
        <dbReference type="Proteomes" id="UP000314294"/>
    </source>
</evidence>
<name>A0A4Z2I6M1_9TELE</name>
<sequence length="115" mass="12792">MEICASVTAIGGLWGENSTIRPDVSNTYGLWGQRQSKISSGRVMEQGSGREQNGWRAKRLYQAIRGSSCSGAMAASWEELNRDRNAHRRSTGCRNKMSESTYTTESTSFRISCMD</sequence>
<accession>A0A4Z2I6M1</accession>
<organism evidence="1 2">
    <name type="scientific">Liparis tanakae</name>
    <name type="common">Tanaka's snailfish</name>
    <dbReference type="NCBI Taxonomy" id="230148"/>
    <lineage>
        <taxon>Eukaryota</taxon>
        <taxon>Metazoa</taxon>
        <taxon>Chordata</taxon>
        <taxon>Craniata</taxon>
        <taxon>Vertebrata</taxon>
        <taxon>Euteleostomi</taxon>
        <taxon>Actinopterygii</taxon>
        <taxon>Neopterygii</taxon>
        <taxon>Teleostei</taxon>
        <taxon>Neoteleostei</taxon>
        <taxon>Acanthomorphata</taxon>
        <taxon>Eupercaria</taxon>
        <taxon>Perciformes</taxon>
        <taxon>Cottioidei</taxon>
        <taxon>Cottales</taxon>
        <taxon>Liparidae</taxon>
        <taxon>Liparis</taxon>
    </lineage>
</organism>
<dbReference type="Proteomes" id="UP000314294">
    <property type="component" value="Unassembled WGS sequence"/>
</dbReference>
<reference evidence="1 2" key="1">
    <citation type="submission" date="2019-03" db="EMBL/GenBank/DDBJ databases">
        <title>First draft genome of Liparis tanakae, snailfish: a comprehensive survey of snailfish specific genes.</title>
        <authorList>
            <person name="Kim W."/>
            <person name="Song I."/>
            <person name="Jeong J.-H."/>
            <person name="Kim D."/>
            <person name="Kim S."/>
            <person name="Ryu S."/>
            <person name="Song J.Y."/>
            <person name="Lee S.K."/>
        </authorList>
    </citation>
    <scope>NUCLEOTIDE SEQUENCE [LARGE SCALE GENOMIC DNA]</scope>
    <source>
        <tissue evidence="1">Muscle</tissue>
    </source>
</reference>
<dbReference type="AlphaFoldDB" id="A0A4Z2I6M1"/>
<proteinExistence type="predicted"/>
<evidence type="ECO:0000313" key="1">
    <source>
        <dbReference type="EMBL" id="TNN73709.1"/>
    </source>
</evidence>
<protein>
    <submittedName>
        <fullName evidence="1">Uncharacterized protein</fullName>
    </submittedName>
</protein>